<dbReference type="InterPro" id="IPR019775">
    <property type="entry name" value="WD40_repeat_CS"/>
</dbReference>
<dbReference type="Pfam" id="PF00400">
    <property type="entry name" value="WD40"/>
    <property type="match status" value="5"/>
</dbReference>
<sequence>MKNPLISFARAIYGNPASGTSASSSSSGPHAPNNPATSSASTSSHFQRKVSSGSPSSSSHRLSDSGGSIARSTSTGSPRGSHSYLNHHHTHPHTSAYASQYPGAYIDDDLLHSTSLGGGPGAMTHLTTCPCFHAYSTAGGHPQFWGSAIKCNCATRLDFSQVLPTELALHVMGFLDPASLAAGVWREMYRNNAKWRTTLVGAAACGTSALVHQNGMTSLPSMTLPSPPASPVKHQSLTGRSPSPSGPAFETDSDGDAIMHDVTPTASQPSSPTRNGGTRASSPAPQAIDWQFLYRNRAQLDTNWELQESMQIRTLKGHTDSVYCIQFDRDWLISGSRDQTVCIWSMATGQVLKTLTGHTGSVLCLQYDSKMLVTGSSDATVIVWDLPSGTRRGTLAGHSAGVLDVAFDGEFIVSCSKDATIKVWERRCCYVLKHTLTGHRAAVNAIQLRGDVLMWNVRTGALIRNLEGHTRGIACVAYDGQIVVSGSNDQTIRIWDASTGQCVHILQGHTDLVRTLALDTVRGYVVSGSYDQTVKVWKVPNHVMDIVERGRAKDAERAARARADKRKRDEEAQAAARTSGLSRPGSPSLSVKSSSSSSSGASTPVHHGETASPGQPSLTHASSAGSVNSTGSGSTTGAVPAAASAPAAPVPQLPLSRIPKSTAINTFDKTHTSWVFNVGISPTHIVSASQDQTIVVYEYTQGVDKRWII</sequence>
<feature type="compositionally biased region" description="Low complexity" evidence="4">
    <location>
        <begin position="577"/>
        <end position="602"/>
    </location>
</feature>
<dbReference type="EMBL" id="MCFL01000012">
    <property type="protein sequence ID" value="ORZ37510.1"/>
    <property type="molecule type" value="Genomic_DNA"/>
</dbReference>
<feature type="compositionally biased region" description="Low complexity" evidence="4">
    <location>
        <begin position="14"/>
        <end position="68"/>
    </location>
</feature>
<dbReference type="InterPro" id="IPR015943">
    <property type="entry name" value="WD40/YVTN_repeat-like_dom_sf"/>
</dbReference>
<feature type="region of interest" description="Disordered" evidence="4">
    <location>
        <begin position="552"/>
        <end position="654"/>
    </location>
</feature>
<feature type="compositionally biased region" description="Polar residues" evidence="4">
    <location>
        <begin position="70"/>
        <end position="84"/>
    </location>
</feature>
<feature type="repeat" description="WD" evidence="3">
    <location>
        <begin position="395"/>
        <end position="425"/>
    </location>
</feature>
<organism evidence="5 6">
    <name type="scientific">Catenaria anguillulae PL171</name>
    <dbReference type="NCBI Taxonomy" id="765915"/>
    <lineage>
        <taxon>Eukaryota</taxon>
        <taxon>Fungi</taxon>
        <taxon>Fungi incertae sedis</taxon>
        <taxon>Blastocladiomycota</taxon>
        <taxon>Blastocladiomycetes</taxon>
        <taxon>Blastocladiales</taxon>
        <taxon>Catenariaceae</taxon>
        <taxon>Catenaria</taxon>
    </lineage>
</organism>
<dbReference type="InterPro" id="IPR020472">
    <property type="entry name" value="WD40_PAC1"/>
</dbReference>
<feature type="repeat" description="WD" evidence="3">
    <location>
        <begin position="355"/>
        <end position="394"/>
    </location>
</feature>
<evidence type="ECO:0000256" key="2">
    <source>
        <dbReference type="ARBA" id="ARBA00022737"/>
    </source>
</evidence>
<dbReference type="SUPFAM" id="SSF81383">
    <property type="entry name" value="F-box domain"/>
    <property type="match status" value="1"/>
</dbReference>
<dbReference type="OrthoDB" id="19711at2759"/>
<feature type="compositionally biased region" description="Basic and acidic residues" evidence="4">
    <location>
        <begin position="552"/>
        <end position="571"/>
    </location>
</feature>
<accession>A0A1Y2HSD1</accession>
<keyword evidence="1 3" id="KW-0853">WD repeat</keyword>
<dbReference type="InterPro" id="IPR001680">
    <property type="entry name" value="WD40_rpt"/>
</dbReference>
<feature type="region of interest" description="Disordered" evidence="4">
    <location>
        <begin position="216"/>
        <end position="283"/>
    </location>
</feature>
<dbReference type="PRINTS" id="PR00320">
    <property type="entry name" value="GPROTEINBRPT"/>
</dbReference>
<feature type="compositionally biased region" description="Polar residues" evidence="4">
    <location>
        <begin position="233"/>
        <end position="243"/>
    </location>
</feature>
<evidence type="ECO:0000313" key="6">
    <source>
        <dbReference type="Proteomes" id="UP000193411"/>
    </source>
</evidence>
<dbReference type="InterPro" id="IPR036322">
    <property type="entry name" value="WD40_repeat_dom_sf"/>
</dbReference>
<keyword evidence="2" id="KW-0677">Repeat</keyword>
<dbReference type="SMART" id="SM00320">
    <property type="entry name" value="WD40"/>
    <property type="match status" value="6"/>
</dbReference>
<name>A0A1Y2HSD1_9FUNG</name>
<evidence type="ECO:0000256" key="4">
    <source>
        <dbReference type="SAM" id="MobiDB-lite"/>
    </source>
</evidence>
<protein>
    <submittedName>
        <fullName evidence="5">WD40-repeat-containing domain protein</fullName>
    </submittedName>
</protein>
<dbReference type="STRING" id="765915.A0A1Y2HSD1"/>
<evidence type="ECO:0000256" key="3">
    <source>
        <dbReference type="PROSITE-ProRule" id="PRU00221"/>
    </source>
</evidence>
<feature type="compositionally biased region" description="Polar residues" evidence="4">
    <location>
        <begin position="264"/>
        <end position="283"/>
    </location>
</feature>
<dbReference type="CDD" id="cd00200">
    <property type="entry name" value="WD40"/>
    <property type="match status" value="1"/>
</dbReference>
<dbReference type="PROSITE" id="PS50294">
    <property type="entry name" value="WD_REPEATS_REGION"/>
    <property type="match status" value="5"/>
</dbReference>
<dbReference type="Gene3D" id="1.20.1280.50">
    <property type="match status" value="1"/>
</dbReference>
<dbReference type="PROSITE" id="PS50082">
    <property type="entry name" value="WD_REPEATS_2"/>
    <property type="match status" value="5"/>
</dbReference>
<evidence type="ECO:0000313" key="5">
    <source>
        <dbReference type="EMBL" id="ORZ37510.1"/>
    </source>
</evidence>
<feature type="compositionally biased region" description="Low complexity" evidence="4">
    <location>
        <begin position="621"/>
        <end position="647"/>
    </location>
</feature>
<comment type="caution">
    <text evidence="5">The sequence shown here is derived from an EMBL/GenBank/DDBJ whole genome shotgun (WGS) entry which is preliminary data.</text>
</comment>
<dbReference type="PROSITE" id="PS00678">
    <property type="entry name" value="WD_REPEATS_1"/>
    <property type="match status" value="2"/>
</dbReference>
<reference evidence="5 6" key="1">
    <citation type="submission" date="2016-07" db="EMBL/GenBank/DDBJ databases">
        <title>Pervasive Adenine N6-methylation of Active Genes in Fungi.</title>
        <authorList>
            <consortium name="DOE Joint Genome Institute"/>
            <person name="Mondo S.J."/>
            <person name="Dannebaum R.O."/>
            <person name="Kuo R.C."/>
            <person name="Labutti K."/>
            <person name="Haridas S."/>
            <person name="Kuo A."/>
            <person name="Salamov A."/>
            <person name="Ahrendt S.R."/>
            <person name="Lipzen A."/>
            <person name="Sullivan W."/>
            <person name="Andreopoulos W.B."/>
            <person name="Clum A."/>
            <person name="Lindquist E."/>
            <person name="Daum C."/>
            <person name="Ramamoorthy G.K."/>
            <person name="Gryganskyi A."/>
            <person name="Culley D."/>
            <person name="Magnuson J.K."/>
            <person name="James T.Y."/>
            <person name="O'Malley M.A."/>
            <person name="Stajich J.E."/>
            <person name="Spatafora J.W."/>
            <person name="Visel A."/>
            <person name="Grigoriev I.V."/>
        </authorList>
    </citation>
    <scope>NUCLEOTIDE SEQUENCE [LARGE SCALE GENOMIC DNA]</scope>
    <source>
        <strain evidence="5 6">PL171</strain>
    </source>
</reference>
<evidence type="ECO:0000256" key="1">
    <source>
        <dbReference type="ARBA" id="ARBA00022574"/>
    </source>
</evidence>
<dbReference type="AlphaFoldDB" id="A0A1Y2HSD1"/>
<dbReference type="InterPro" id="IPR036047">
    <property type="entry name" value="F-box-like_dom_sf"/>
</dbReference>
<dbReference type="PANTHER" id="PTHR22847:SF745">
    <property type="entry name" value="F-BOX_WD REPEAT-CONTAINING PROTEIN 7"/>
    <property type="match status" value="1"/>
</dbReference>
<dbReference type="Gene3D" id="2.130.10.10">
    <property type="entry name" value="YVTN repeat-like/Quinoprotein amine dehydrogenase"/>
    <property type="match status" value="2"/>
</dbReference>
<keyword evidence="6" id="KW-1185">Reference proteome</keyword>
<dbReference type="PANTHER" id="PTHR22847">
    <property type="entry name" value="WD40 REPEAT PROTEIN"/>
    <property type="match status" value="1"/>
</dbReference>
<proteinExistence type="predicted"/>
<dbReference type="Proteomes" id="UP000193411">
    <property type="component" value="Unassembled WGS sequence"/>
</dbReference>
<gene>
    <name evidence="5" type="ORF">BCR44DRAFT_1430357</name>
</gene>
<dbReference type="SUPFAM" id="SSF50978">
    <property type="entry name" value="WD40 repeat-like"/>
    <property type="match status" value="1"/>
</dbReference>
<feature type="repeat" description="WD" evidence="3">
    <location>
        <begin position="466"/>
        <end position="505"/>
    </location>
</feature>
<feature type="region of interest" description="Disordered" evidence="4">
    <location>
        <begin position="14"/>
        <end position="92"/>
    </location>
</feature>
<feature type="repeat" description="WD" evidence="3">
    <location>
        <begin position="315"/>
        <end position="354"/>
    </location>
</feature>
<feature type="repeat" description="WD" evidence="3">
    <location>
        <begin position="506"/>
        <end position="539"/>
    </location>
</feature>